<comment type="function">
    <text evidence="9">Catalyzes the hydrolytic deamination of guanine, producing xanthine and ammonia.</text>
</comment>
<dbReference type="NCBIfam" id="TIGR02967">
    <property type="entry name" value="guan_deamin"/>
    <property type="match status" value="1"/>
</dbReference>
<dbReference type="OrthoDB" id="194468at2759"/>
<evidence type="ECO:0000256" key="6">
    <source>
        <dbReference type="ARBA" id="ARBA00022801"/>
    </source>
</evidence>
<dbReference type="EMBL" id="LNIX01000004">
    <property type="protein sequence ID" value="OXA56088.1"/>
    <property type="molecule type" value="Genomic_DNA"/>
</dbReference>
<comment type="cofactor">
    <cofactor evidence="9">
        <name>Zn(2+)</name>
        <dbReference type="ChEBI" id="CHEBI:29105"/>
    </cofactor>
    <text evidence="9">Binds 1 zinc ion per subunit.</text>
</comment>
<comment type="catalytic activity">
    <reaction evidence="8 9">
        <text>guanine + H2O + H(+) = xanthine + NH4(+)</text>
        <dbReference type="Rhea" id="RHEA:14665"/>
        <dbReference type="ChEBI" id="CHEBI:15377"/>
        <dbReference type="ChEBI" id="CHEBI:15378"/>
        <dbReference type="ChEBI" id="CHEBI:16235"/>
        <dbReference type="ChEBI" id="CHEBI:17712"/>
        <dbReference type="ChEBI" id="CHEBI:28938"/>
        <dbReference type="EC" id="3.5.4.3"/>
    </reaction>
</comment>
<dbReference type="EC" id="3.5.4.3" evidence="3 9"/>
<dbReference type="InterPro" id="IPR032466">
    <property type="entry name" value="Metal_Hydrolase"/>
</dbReference>
<dbReference type="OMA" id="CVHMNDS"/>
<dbReference type="Gene3D" id="2.30.40.10">
    <property type="entry name" value="Urease, subunit C, domain 1"/>
    <property type="match status" value="1"/>
</dbReference>
<evidence type="ECO:0000256" key="5">
    <source>
        <dbReference type="ARBA" id="ARBA00022723"/>
    </source>
</evidence>
<dbReference type="UniPathway" id="UPA00603">
    <property type="reaction ID" value="UER00660"/>
</dbReference>
<accession>A0A226EFQ2</accession>
<dbReference type="GO" id="GO:0008892">
    <property type="term" value="F:guanine deaminase activity"/>
    <property type="evidence" value="ECO:0007669"/>
    <property type="project" value="UniProtKB-UniRule"/>
</dbReference>
<evidence type="ECO:0000256" key="2">
    <source>
        <dbReference type="ARBA" id="ARBA00006745"/>
    </source>
</evidence>
<dbReference type="GO" id="GO:0006147">
    <property type="term" value="P:guanine catabolic process"/>
    <property type="evidence" value="ECO:0007669"/>
    <property type="project" value="UniProtKB-UniRule"/>
</dbReference>
<evidence type="ECO:0000256" key="3">
    <source>
        <dbReference type="ARBA" id="ARBA00012781"/>
    </source>
</evidence>
<evidence type="ECO:0000256" key="7">
    <source>
        <dbReference type="ARBA" id="ARBA00022833"/>
    </source>
</evidence>
<dbReference type="Pfam" id="PF01979">
    <property type="entry name" value="Amidohydro_1"/>
    <property type="match status" value="1"/>
</dbReference>
<dbReference type="STRING" id="158441.A0A226EFQ2"/>
<keyword evidence="7 9" id="KW-0862">Zinc</keyword>
<evidence type="ECO:0000256" key="9">
    <source>
        <dbReference type="RuleBase" id="RU366009"/>
    </source>
</evidence>
<dbReference type="PANTHER" id="PTHR11271">
    <property type="entry name" value="GUANINE DEAMINASE"/>
    <property type="match status" value="1"/>
</dbReference>
<keyword evidence="5 9" id="KW-0479">Metal-binding</keyword>
<comment type="similarity">
    <text evidence="2 9">Belongs to the metallo-dependent hydrolases superfamily. ATZ/TRZ family.</text>
</comment>
<evidence type="ECO:0000259" key="10">
    <source>
        <dbReference type="Pfam" id="PF01979"/>
    </source>
</evidence>
<comment type="caution">
    <text evidence="11">The sequence shown here is derived from an EMBL/GenBank/DDBJ whole genome shotgun (WGS) entry which is preliminary data.</text>
</comment>
<gene>
    <name evidence="11" type="ORF">Fcan01_09527</name>
</gene>
<feature type="domain" description="Amidohydrolase-related" evidence="10">
    <location>
        <begin position="79"/>
        <end position="450"/>
    </location>
</feature>
<comment type="pathway">
    <text evidence="1 9">Purine metabolism; guanine degradation; xanthine from guanine: step 1/1.</text>
</comment>
<evidence type="ECO:0000256" key="8">
    <source>
        <dbReference type="ARBA" id="ARBA00051148"/>
    </source>
</evidence>
<dbReference type="InterPro" id="IPR011059">
    <property type="entry name" value="Metal-dep_hydrolase_composite"/>
</dbReference>
<evidence type="ECO:0000256" key="4">
    <source>
        <dbReference type="ARBA" id="ARBA00014514"/>
    </source>
</evidence>
<name>A0A226EFQ2_FOLCA</name>
<sequence length="460" mass="50715">MSLYRNGNGNSDAGEITVFLGSFVHAESGNNPFVLVNNGVIGVQHGKIIFVDVEDNLDVLKEKFSFSGDNIQVMGQGEFIMPGLVDTHIHAPQYPNAGLGLDLPLLEWLEKYTFPMESRFEDVSFARACYKKVVQRTVNCGTTTASYFATIHKAAAEILADIVELSGQRAFIGKVNMDCYSPDNYCETTADSLKSTEEFILNINKRKNSRVQPIITPRFALTCSEELMTGLGNLAKKYDVNIQTHLCESIPEVQRALELFPNCKNYTEIYEKVGLLTNKSIMAHCVHMTDEEIGLLKKYSTGVAHCPASNMCLLSGLCPIRKIHDAGVSVGLGTDVSGGYTASILEQMRLAIIMSKCLKMEDRSCPREALNYKEVFYFATLGGANALSIGDKIGNFKVGKYFDALHIDLASADSPVHLFPGETLLDMVEKFIMLGDDRNIVQVFVDGKNVKKSVQPLLLT</sequence>
<evidence type="ECO:0000313" key="11">
    <source>
        <dbReference type="EMBL" id="OXA56088.1"/>
    </source>
</evidence>
<evidence type="ECO:0000256" key="1">
    <source>
        <dbReference type="ARBA" id="ARBA00004984"/>
    </source>
</evidence>
<dbReference type="InterPro" id="IPR006680">
    <property type="entry name" value="Amidohydro-rel"/>
</dbReference>
<organism evidence="11 12">
    <name type="scientific">Folsomia candida</name>
    <name type="common">Springtail</name>
    <dbReference type="NCBI Taxonomy" id="158441"/>
    <lineage>
        <taxon>Eukaryota</taxon>
        <taxon>Metazoa</taxon>
        <taxon>Ecdysozoa</taxon>
        <taxon>Arthropoda</taxon>
        <taxon>Hexapoda</taxon>
        <taxon>Collembola</taxon>
        <taxon>Entomobryomorpha</taxon>
        <taxon>Isotomoidea</taxon>
        <taxon>Isotomidae</taxon>
        <taxon>Proisotominae</taxon>
        <taxon>Folsomia</taxon>
    </lineage>
</organism>
<dbReference type="GO" id="GO:0008270">
    <property type="term" value="F:zinc ion binding"/>
    <property type="evidence" value="ECO:0007669"/>
    <property type="project" value="UniProtKB-UniRule"/>
</dbReference>
<dbReference type="Proteomes" id="UP000198287">
    <property type="component" value="Unassembled WGS sequence"/>
</dbReference>
<keyword evidence="12" id="KW-1185">Reference proteome</keyword>
<evidence type="ECO:0000313" key="12">
    <source>
        <dbReference type="Proteomes" id="UP000198287"/>
    </source>
</evidence>
<protein>
    <recommendedName>
        <fullName evidence="4 9">Guanine deaminase</fullName>
        <shortName evidence="9">Guanase</shortName>
        <ecNumber evidence="3 9">3.5.4.3</ecNumber>
    </recommendedName>
    <alternativeName>
        <fullName evidence="9">Guanine aminohydrolase</fullName>
    </alternativeName>
</protein>
<dbReference type="PANTHER" id="PTHR11271:SF6">
    <property type="entry name" value="GUANINE DEAMINASE"/>
    <property type="match status" value="1"/>
</dbReference>
<dbReference type="InterPro" id="IPR014311">
    <property type="entry name" value="Guanine_deaminase"/>
</dbReference>
<dbReference type="FunFam" id="3.20.20.140:FF:000022">
    <property type="entry name" value="Guanine deaminase"/>
    <property type="match status" value="1"/>
</dbReference>
<dbReference type="InterPro" id="IPR051607">
    <property type="entry name" value="Metallo-dep_hydrolases"/>
</dbReference>
<dbReference type="GO" id="GO:0005829">
    <property type="term" value="C:cytosol"/>
    <property type="evidence" value="ECO:0007669"/>
    <property type="project" value="TreeGrafter"/>
</dbReference>
<proteinExistence type="inferred from homology"/>
<dbReference type="Gene3D" id="3.20.20.140">
    <property type="entry name" value="Metal-dependent hydrolases"/>
    <property type="match status" value="1"/>
</dbReference>
<dbReference type="AlphaFoldDB" id="A0A226EFQ2"/>
<dbReference type="SUPFAM" id="SSF51556">
    <property type="entry name" value="Metallo-dependent hydrolases"/>
    <property type="match status" value="1"/>
</dbReference>
<reference evidence="11 12" key="1">
    <citation type="submission" date="2015-12" db="EMBL/GenBank/DDBJ databases">
        <title>The genome of Folsomia candida.</title>
        <authorList>
            <person name="Faddeeva A."/>
            <person name="Derks M.F."/>
            <person name="Anvar Y."/>
            <person name="Smit S."/>
            <person name="Van Straalen N."/>
            <person name="Roelofs D."/>
        </authorList>
    </citation>
    <scope>NUCLEOTIDE SEQUENCE [LARGE SCALE GENOMIC DNA]</scope>
    <source>
        <strain evidence="11 12">VU population</strain>
        <tissue evidence="11">Whole body</tissue>
    </source>
</reference>
<keyword evidence="6 9" id="KW-0378">Hydrolase</keyword>